<evidence type="ECO:0000256" key="1">
    <source>
        <dbReference type="SAM" id="Phobius"/>
    </source>
</evidence>
<reference evidence="3 4" key="1">
    <citation type="submission" date="2017-11" db="EMBL/GenBank/DDBJ databases">
        <authorList>
            <person name="Seth-Smith MB H."/>
        </authorList>
    </citation>
    <scope>NUCLEOTIDE SEQUENCE [LARGE SCALE GENOMIC DNA]</scope>
    <source>
        <strain evidence="3">E</strain>
    </source>
</reference>
<dbReference type="GeneID" id="71059107"/>
<name>A0AAJ5NDM2_9BURK</name>
<accession>A0AAJ5NDM2</accession>
<keyword evidence="4" id="KW-1185">Reference proteome</keyword>
<keyword evidence="1" id="KW-0812">Transmembrane</keyword>
<sequence>MKHSNNFDFLRLFAAFMVLYSHQHALLGLPEPGFGNGFSFGSIGVAVFFTISGYLVTQSWERDPHILRFAMKRFVRIWPGLFVATMLAAFVLGPLVSQLPAAEYFQHPSLLSYLNNLRLRMTFTLPGVFEHNPYPDAVNGSTWTIPLEVRWYLYLVIGGALTLMRRRQIVLVAAVLLAIHHFAVYKAEINPVRAYSTDFGLYFCVGSLMWLYRDKWQMRRHTAVVLAALTGTLTYFAGQTLLGVLLLVAPIVVIFGEASTAYLRRFGRFGDLSYGVYIYAFIVQQTLAWCFGHSLPFIAYLALTTVITLVCAWLSWHLIEKPALSLKNGIPTLQRAVAL</sequence>
<dbReference type="RefSeq" id="WP_122172710.1">
    <property type="nucleotide sequence ID" value="NZ_LR025744.1"/>
</dbReference>
<dbReference type="GO" id="GO:0009103">
    <property type="term" value="P:lipopolysaccharide biosynthetic process"/>
    <property type="evidence" value="ECO:0007669"/>
    <property type="project" value="TreeGrafter"/>
</dbReference>
<feature type="transmembrane region" description="Helical" evidence="1">
    <location>
        <begin position="149"/>
        <end position="164"/>
    </location>
</feature>
<evidence type="ECO:0000259" key="2">
    <source>
        <dbReference type="Pfam" id="PF01757"/>
    </source>
</evidence>
<feature type="domain" description="Acyltransferase 3" evidence="2">
    <location>
        <begin position="6"/>
        <end position="315"/>
    </location>
</feature>
<feature type="transmembrane region" description="Helical" evidence="1">
    <location>
        <begin position="298"/>
        <end position="319"/>
    </location>
</feature>
<gene>
    <name evidence="3" type="ORF">BSTAB16_6688</name>
</gene>
<organism evidence="3 4">
    <name type="scientific">Burkholderia stabilis</name>
    <dbReference type="NCBI Taxonomy" id="95485"/>
    <lineage>
        <taxon>Bacteria</taxon>
        <taxon>Pseudomonadati</taxon>
        <taxon>Pseudomonadota</taxon>
        <taxon>Betaproteobacteria</taxon>
        <taxon>Burkholderiales</taxon>
        <taxon>Burkholderiaceae</taxon>
        <taxon>Burkholderia</taxon>
        <taxon>Burkholderia cepacia complex</taxon>
    </lineage>
</organism>
<keyword evidence="1" id="KW-0472">Membrane</keyword>
<evidence type="ECO:0000313" key="3">
    <source>
        <dbReference type="EMBL" id="VBB16483.1"/>
    </source>
</evidence>
<feature type="transmembrane region" description="Helical" evidence="1">
    <location>
        <begin position="193"/>
        <end position="212"/>
    </location>
</feature>
<dbReference type="InterPro" id="IPR002656">
    <property type="entry name" value="Acyl_transf_3_dom"/>
</dbReference>
<feature type="transmembrane region" description="Helical" evidence="1">
    <location>
        <begin position="169"/>
        <end position="187"/>
    </location>
</feature>
<dbReference type="InterPro" id="IPR050879">
    <property type="entry name" value="Acyltransferase_3"/>
</dbReference>
<dbReference type="PANTHER" id="PTHR23028">
    <property type="entry name" value="ACETYLTRANSFERASE"/>
    <property type="match status" value="1"/>
</dbReference>
<keyword evidence="1" id="KW-1133">Transmembrane helix</keyword>
<dbReference type="Proteomes" id="UP000268684">
    <property type="component" value="Chromosome III"/>
</dbReference>
<feature type="transmembrane region" description="Helical" evidence="1">
    <location>
        <begin position="38"/>
        <end position="56"/>
    </location>
</feature>
<feature type="transmembrane region" description="Helical" evidence="1">
    <location>
        <begin position="224"/>
        <end position="254"/>
    </location>
</feature>
<feature type="transmembrane region" description="Helical" evidence="1">
    <location>
        <begin position="77"/>
        <end position="96"/>
    </location>
</feature>
<feature type="transmembrane region" description="Helical" evidence="1">
    <location>
        <begin position="274"/>
        <end position="291"/>
    </location>
</feature>
<evidence type="ECO:0000313" key="4">
    <source>
        <dbReference type="Proteomes" id="UP000268684"/>
    </source>
</evidence>
<dbReference type="GO" id="GO:0016020">
    <property type="term" value="C:membrane"/>
    <property type="evidence" value="ECO:0007669"/>
    <property type="project" value="TreeGrafter"/>
</dbReference>
<dbReference type="EMBL" id="LR025744">
    <property type="protein sequence ID" value="VBB16483.1"/>
    <property type="molecule type" value="Genomic_DNA"/>
</dbReference>
<dbReference type="PANTHER" id="PTHR23028:SF53">
    <property type="entry name" value="ACYL_TRANSF_3 DOMAIN-CONTAINING PROTEIN"/>
    <property type="match status" value="1"/>
</dbReference>
<dbReference type="AlphaFoldDB" id="A0AAJ5NDM2"/>
<proteinExistence type="predicted"/>
<protein>
    <submittedName>
        <fullName evidence="3">Uncharacterized protein conserved in bacteria,Acyltransferase family</fullName>
    </submittedName>
</protein>
<dbReference type="Pfam" id="PF01757">
    <property type="entry name" value="Acyl_transf_3"/>
    <property type="match status" value="1"/>
</dbReference>
<dbReference type="GO" id="GO:0016747">
    <property type="term" value="F:acyltransferase activity, transferring groups other than amino-acyl groups"/>
    <property type="evidence" value="ECO:0007669"/>
    <property type="project" value="InterPro"/>
</dbReference>